<dbReference type="EMBL" id="BMQA01000059">
    <property type="protein sequence ID" value="GGJ59001.1"/>
    <property type="molecule type" value="Genomic_DNA"/>
</dbReference>
<evidence type="ECO:0000313" key="6">
    <source>
        <dbReference type="Proteomes" id="UP000657574"/>
    </source>
</evidence>
<dbReference type="InterPro" id="IPR001765">
    <property type="entry name" value="Carbonic_anhydrase"/>
</dbReference>
<evidence type="ECO:0000256" key="3">
    <source>
        <dbReference type="PIRSR" id="PIRSR601765-1"/>
    </source>
</evidence>
<keyword evidence="3" id="KW-0479">Metal-binding</keyword>
<dbReference type="SUPFAM" id="SSF53056">
    <property type="entry name" value="beta-carbonic anhydrase, cab"/>
    <property type="match status" value="1"/>
</dbReference>
<keyword evidence="6" id="KW-1185">Reference proteome</keyword>
<feature type="compositionally biased region" description="Low complexity" evidence="4">
    <location>
        <begin position="53"/>
        <end position="68"/>
    </location>
</feature>
<name>A0A917P343_9ACTN</name>
<gene>
    <name evidence="5" type="ORF">GCM10010121_082100</name>
</gene>
<dbReference type="GO" id="GO:0008270">
    <property type="term" value="F:zinc ion binding"/>
    <property type="evidence" value="ECO:0007669"/>
    <property type="project" value="InterPro"/>
</dbReference>
<keyword evidence="3" id="KW-0862">Zinc</keyword>
<evidence type="ECO:0000256" key="1">
    <source>
        <dbReference type="ARBA" id="ARBA00006217"/>
    </source>
</evidence>
<sequence length="86" mass="8599">MPPHWYAVTVLGLADIVVCGHSGCGATALADGHDLTALPAVADWLRHADASRARGAAPPKAGGEPVAALARDNVAGSSPALPLTPR</sequence>
<evidence type="ECO:0000256" key="4">
    <source>
        <dbReference type="SAM" id="MobiDB-lite"/>
    </source>
</evidence>
<dbReference type="GO" id="GO:0004089">
    <property type="term" value="F:carbonate dehydratase activity"/>
    <property type="evidence" value="ECO:0007669"/>
    <property type="project" value="InterPro"/>
</dbReference>
<comment type="function">
    <text evidence="2">Catalyzes the reversible hydration of carbon dioxide to form bicarbonate.</text>
</comment>
<comment type="cofactor">
    <cofactor evidence="3">
        <name>Zn(2+)</name>
        <dbReference type="ChEBI" id="CHEBI:29105"/>
    </cofactor>
    <text evidence="3">Binds 1 zinc ion per subunit.</text>
</comment>
<reference evidence="5" key="2">
    <citation type="submission" date="2020-09" db="EMBL/GenBank/DDBJ databases">
        <authorList>
            <person name="Sun Q."/>
            <person name="Ohkuma M."/>
        </authorList>
    </citation>
    <scope>NUCLEOTIDE SEQUENCE</scope>
    <source>
        <strain evidence="5">JCM 3086</strain>
    </source>
</reference>
<comment type="similarity">
    <text evidence="1">Belongs to the beta-class carbonic anhydrase family.</text>
</comment>
<dbReference type="Pfam" id="PF00484">
    <property type="entry name" value="Pro_CA"/>
    <property type="match status" value="1"/>
</dbReference>
<dbReference type="AlphaFoldDB" id="A0A917P343"/>
<dbReference type="InterPro" id="IPR036874">
    <property type="entry name" value="Carbonic_anhydrase_sf"/>
</dbReference>
<proteinExistence type="inferred from homology"/>
<dbReference type="Proteomes" id="UP000657574">
    <property type="component" value="Unassembled WGS sequence"/>
</dbReference>
<evidence type="ECO:0008006" key="7">
    <source>
        <dbReference type="Google" id="ProtNLM"/>
    </source>
</evidence>
<dbReference type="Gene3D" id="3.40.1050.10">
    <property type="entry name" value="Carbonic anhydrase"/>
    <property type="match status" value="1"/>
</dbReference>
<evidence type="ECO:0000313" key="5">
    <source>
        <dbReference type="EMBL" id="GGJ59001.1"/>
    </source>
</evidence>
<reference evidence="5" key="1">
    <citation type="journal article" date="2014" name="Int. J. Syst. Evol. Microbiol.">
        <title>Complete genome sequence of Corynebacterium casei LMG S-19264T (=DSM 44701T), isolated from a smear-ripened cheese.</title>
        <authorList>
            <consortium name="US DOE Joint Genome Institute (JGI-PGF)"/>
            <person name="Walter F."/>
            <person name="Albersmeier A."/>
            <person name="Kalinowski J."/>
            <person name="Ruckert C."/>
        </authorList>
    </citation>
    <scope>NUCLEOTIDE SEQUENCE</scope>
    <source>
        <strain evidence="5">JCM 3086</strain>
    </source>
</reference>
<evidence type="ECO:0000256" key="2">
    <source>
        <dbReference type="ARBA" id="ARBA00024993"/>
    </source>
</evidence>
<feature type="binding site" evidence="3">
    <location>
        <position position="21"/>
    </location>
    <ligand>
        <name>Zn(2+)</name>
        <dbReference type="ChEBI" id="CHEBI:29105"/>
    </ligand>
</feature>
<organism evidence="5 6">
    <name type="scientific">Streptomyces brasiliensis</name>
    <dbReference type="NCBI Taxonomy" id="1954"/>
    <lineage>
        <taxon>Bacteria</taxon>
        <taxon>Bacillati</taxon>
        <taxon>Actinomycetota</taxon>
        <taxon>Actinomycetes</taxon>
        <taxon>Kitasatosporales</taxon>
        <taxon>Streptomycetaceae</taxon>
        <taxon>Streptomyces</taxon>
    </lineage>
</organism>
<comment type="caution">
    <text evidence="5">The sequence shown here is derived from an EMBL/GenBank/DDBJ whole genome shotgun (WGS) entry which is preliminary data.</text>
</comment>
<protein>
    <recommendedName>
        <fullName evidence="7">Carbonic anhydrase</fullName>
    </recommendedName>
</protein>
<feature type="binding site" evidence="3">
    <location>
        <position position="24"/>
    </location>
    <ligand>
        <name>Zn(2+)</name>
        <dbReference type="ChEBI" id="CHEBI:29105"/>
    </ligand>
</feature>
<feature type="region of interest" description="Disordered" evidence="4">
    <location>
        <begin position="52"/>
        <end position="86"/>
    </location>
</feature>
<accession>A0A917P343</accession>